<dbReference type="Pfam" id="PF00246">
    <property type="entry name" value="Peptidase_M14"/>
    <property type="match status" value="1"/>
</dbReference>
<dbReference type="AlphaFoldDB" id="A0A366XWN5"/>
<dbReference type="PANTHER" id="PTHR11705:SF143">
    <property type="entry name" value="SLL0236 PROTEIN"/>
    <property type="match status" value="1"/>
</dbReference>
<evidence type="ECO:0000259" key="8">
    <source>
        <dbReference type="PROSITE" id="PS51782"/>
    </source>
</evidence>
<comment type="caution">
    <text evidence="10">The sequence shown here is derived from an EMBL/GenBank/DDBJ whole genome shotgun (WGS) entry which is preliminary data.</text>
</comment>
<dbReference type="SUPFAM" id="SSF53187">
    <property type="entry name" value="Zn-dependent exopeptidases"/>
    <property type="match status" value="1"/>
</dbReference>
<dbReference type="CDD" id="cd06229">
    <property type="entry name" value="M14_Endopeptidase_I"/>
    <property type="match status" value="1"/>
</dbReference>
<feature type="domain" description="LysM" evidence="8">
    <location>
        <begin position="51"/>
        <end position="95"/>
    </location>
</feature>
<dbReference type="Gene3D" id="3.10.350.10">
    <property type="entry name" value="LysM domain"/>
    <property type="match status" value="1"/>
</dbReference>
<dbReference type="Pfam" id="PF01476">
    <property type="entry name" value="LysM"/>
    <property type="match status" value="2"/>
</dbReference>
<dbReference type="SMART" id="SM00631">
    <property type="entry name" value="Zn_pept"/>
    <property type="match status" value="1"/>
</dbReference>
<comment type="cofactor">
    <cofactor evidence="1">
        <name>Zn(2+)</name>
        <dbReference type="ChEBI" id="CHEBI:29105"/>
    </cofactor>
</comment>
<protein>
    <submittedName>
        <fullName evidence="10">Peptidase M14</fullName>
    </submittedName>
</protein>
<name>A0A366XWN5_9BACI</name>
<feature type="domain" description="Peptidase M14" evidence="9">
    <location>
        <begin position="108"/>
        <end position="397"/>
    </location>
</feature>
<gene>
    <name evidence="10" type="ORF">DS031_05960</name>
</gene>
<keyword evidence="3" id="KW-0645">Protease</keyword>
<dbReference type="OrthoDB" id="9802862at2"/>
<reference evidence="10 11" key="1">
    <citation type="submission" date="2018-07" db="EMBL/GenBank/DDBJ databases">
        <title>Lottiidibacillus patelloidae gen. nov., sp. nov., isolated from the intestinal tract of a marine limpet and the reclassification of B. taeanensis BH030017T, B. algicola KMM 3737T and B. hwajinpoensis SW-72T as genus Lottiidibacillus.</title>
        <authorList>
            <person name="Liu R."/>
            <person name="Huang Z."/>
        </authorList>
    </citation>
    <scope>NUCLEOTIDE SEQUENCE [LARGE SCALE GENOMIC DNA]</scope>
    <source>
        <strain evidence="10 11">BH030017</strain>
    </source>
</reference>
<dbReference type="InterPro" id="IPR036779">
    <property type="entry name" value="LysM_dom_sf"/>
</dbReference>
<dbReference type="GO" id="GO:0005615">
    <property type="term" value="C:extracellular space"/>
    <property type="evidence" value="ECO:0007669"/>
    <property type="project" value="TreeGrafter"/>
</dbReference>
<accession>A0A366XWN5</accession>
<feature type="active site" description="Proton donor/acceptor" evidence="7">
    <location>
        <position position="366"/>
    </location>
</feature>
<evidence type="ECO:0000256" key="4">
    <source>
        <dbReference type="ARBA" id="ARBA00022801"/>
    </source>
</evidence>
<evidence type="ECO:0000259" key="9">
    <source>
        <dbReference type="PROSITE" id="PS52035"/>
    </source>
</evidence>
<dbReference type="RefSeq" id="WP_113805013.1">
    <property type="nucleotide sequence ID" value="NZ_QOCW01000004.1"/>
</dbReference>
<dbReference type="GO" id="GO:0004181">
    <property type="term" value="F:metallocarboxypeptidase activity"/>
    <property type="evidence" value="ECO:0007669"/>
    <property type="project" value="InterPro"/>
</dbReference>
<dbReference type="GO" id="GO:0006508">
    <property type="term" value="P:proteolysis"/>
    <property type="evidence" value="ECO:0007669"/>
    <property type="project" value="UniProtKB-KW"/>
</dbReference>
<dbReference type="PROSITE" id="PS51782">
    <property type="entry name" value="LYSM"/>
    <property type="match status" value="2"/>
</dbReference>
<comment type="similarity">
    <text evidence="2 7">Belongs to the peptidase M14 family.</text>
</comment>
<dbReference type="Gene3D" id="3.40.630.10">
    <property type="entry name" value="Zn peptidases"/>
    <property type="match status" value="1"/>
</dbReference>
<evidence type="ECO:0000256" key="1">
    <source>
        <dbReference type="ARBA" id="ARBA00001947"/>
    </source>
</evidence>
<evidence type="ECO:0000256" key="3">
    <source>
        <dbReference type="ARBA" id="ARBA00022670"/>
    </source>
</evidence>
<evidence type="ECO:0000256" key="2">
    <source>
        <dbReference type="ARBA" id="ARBA00005988"/>
    </source>
</evidence>
<organism evidence="10 11">
    <name type="scientific">Bacillus taeanensis</name>
    <dbReference type="NCBI Taxonomy" id="273032"/>
    <lineage>
        <taxon>Bacteria</taxon>
        <taxon>Bacillati</taxon>
        <taxon>Bacillota</taxon>
        <taxon>Bacilli</taxon>
        <taxon>Bacillales</taxon>
        <taxon>Bacillaceae</taxon>
        <taxon>Bacillus</taxon>
    </lineage>
</organism>
<proteinExistence type="inferred from homology"/>
<keyword evidence="6" id="KW-0482">Metalloprotease</keyword>
<dbReference type="SMART" id="SM00257">
    <property type="entry name" value="LysM"/>
    <property type="match status" value="2"/>
</dbReference>
<dbReference type="SUPFAM" id="SSF54106">
    <property type="entry name" value="LysM domain"/>
    <property type="match status" value="1"/>
</dbReference>
<dbReference type="PROSITE" id="PS52035">
    <property type="entry name" value="PEPTIDASE_M14"/>
    <property type="match status" value="1"/>
</dbReference>
<dbReference type="InterPro" id="IPR000834">
    <property type="entry name" value="Peptidase_M14"/>
</dbReference>
<keyword evidence="4" id="KW-0378">Hydrolase</keyword>
<dbReference type="PANTHER" id="PTHR11705">
    <property type="entry name" value="PROTEASE FAMILY M14 CARBOXYPEPTIDASE A,B"/>
    <property type="match status" value="1"/>
</dbReference>
<dbReference type="Proteomes" id="UP000253314">
    <property type="component" value="Unassembled WGS sequence"/>
</dbReference>
<evidence type="ECO:0000313" key="10">
    <source>
        <dbReference type="EMBL" id="RBW70562.1"/>
    </source>
</evidence>
<sequence>MQVKVRKGDTLWYYSQLFRVPFQLVLDSNLNKSVTKLMIGETVYIPGFITKKYIVQSGESFWVLSQRYNVSIDAIYLLNQSINPYQLTVGQTINLPLKVTWPIVQGKKEYDYKEMMTDLRRLKTVYPFLRTQTIGKSVMGKPIPEVTIGVGTKKVHANGSFHGNEWITSAILMTFLNDYLLAVTNIKPIRKMMLMPLYLTSFLSLVPMVDPDGVDLVLNGPPNEEPYRSLVLKLNEGNSDFSNWKANIRGVDLNNQFPAKWEIEQRRKPQEPAPRDYPGQAPLTEPEALAMSELTKKRNFDRVLAFHSQGEEIYWGYESLEPKESETIVKEFSRVSGYKPVRLLDSFAGYKDWFIQEWKRPGYTIEVGMGVNPLPLSQFEEIYEENLGILLASLYME</sequence>
<keyword evidence="11" id="KW-1185">Reference proteome</keyword>
<dbReference type="EMBL" id="QOCW01000004">
    <property type="protein sequence ID" value="RBW70562.1"/>
    <property type="molecule type" value="Genomic_DNA"/>
</dbReference>
<keyword evidence="5" id="KW-0862">Zinc</keyword>
<dbReference type="InterPro" id="IPR034274">
    <property type="entry name" value="ENP1_M14_CPD"/>
</dbReference>
<dbReference type="GO" id="GO:0008270">
    <property type="term" value="F:zinc ion binding"/>
    <property type="evidence" value="ECO:0007669"/>
    <property type="project" value="InterPro"/>
</dbReference>
<dbReference type="CDD" id="cd00118">
    <property type="entry name" value="LysM"/>
    <property type="match status" value="1"/>
</dbReference>
<evidence type="ECO:0000256" key="5">
    <source>
        <dbReference type="ARBA" id="ARBA00022833"/>
    </source>
</evidence>
<evidence type="ECO:0000256" key="7">
    <source>
        <dbReference type="PROSITE-ProRule" id="PRU01379"/>
    </source>
</evidence>
<dbReference type="InterPro" id="IPR018392">
    <property type="entry name" value="LysM"/>
</dbReference>
<evidence type="ECO:0000256" key="6">
    <source>
        <dbReference type="ARBA" id="ARBA00023049"/>
    </source>
</evidence>
<evidence type="ECO:0000313" key="11">
    <source>
        <dbReference type="Proteomes" id="UP000253314"/>
    </source>
</evidence>
<feature type="domain" description="LysM" evidence="8">
    <location>
        <begin position="1"/>
        <end position="45"/>
    </location>
</feature>